<dbReference type="Proteomes" id="UP000236546">
    <property type="component" value="Unassembled WGS sequence"/>
</dbReference>
<protein>
    <submittedName>
        <fullName evidence="1">Uncharacterized protein</fullName>
    </submittedName>
</protein>
<accession>A0A2K0SYI0</accession>
<evidence type="ECO:0000313" key="2">
    <source>
        <dbReference type="Proteomes" id="UP000236546"/>
    </source>
</evidence>
<evidence type="ECO:0000313" key="1">
    <source>
        <dbReference type="EMBL" id="PNP38326.1"/>
    </source>
</evidence>
<comment type="caution">
    <text evidence="1">The sequence shown here is derived from an EMBL/GenBank/DDBJ whole genome shotgun (WGS) entry which is preliminary data.</text>
</comment>
<name>A0A2K0SYI0_9HYPO</name>
<dbReference type="EMBL" id="MTYH01000105">
    <property type="protein sequence ID" value="PNP38326.1"/>
    <property type="molecule type" value="Genomic_DNA"/>
</dbReference>
<organism evidence="1 2">
    <name type="scientific">Trichoderma gamsii</name>
    <dbReference type="NCBI Taxonomy" id="398673"/>
    <lineage>
        <taxon>Eukaryota</taxon>
        <taxon>Fungi</taxon>
        <taxon>Dikarya</taxon>
        <taxon>Ascomycota</taxon>
        <taxon>Pezizomycotina</taxon>
        <taxon>Sordariomycetes</taxon>
        <taxon>Hypocreomycetidae</taxon>
        <taxon>Hypocreales</taxon>
        <taxon>Hypocreaceae</taxon>
        <taxon>Trichoderma</taxon>
    </lineage>
</organism>
<dbReference type="AlphaFoldDB" id="A0A2K0SYI0"/>
<gene>
    <name evidence="1" type="ORF">TGAMA5MH_09684</name>
</gene>
<proteinExistence type="predicted"/>
<reference evidence="1 2" key="1">
    <citation type="submission" date="2017-02" db="EMBL/GenBank/DDBJ databases">
        <title>Genomes of Trichoderma spp. with biocontrol activity.</title>
        <authorList>
            <person name="Gardiner D."/>
            <person name="Kazan K."/>
            <person name="Vos C."/>
            <person name="Harvey P."/>
        </authorList>
    </citation>
    <scope>NUCLEOTIDE SEQUENCE [LARGE SCALE GENOMIC DNA]</scope>
    <source>
        <strain evidence="1 2">A5MH</strain>
    </source>
</reference>
<sequence length="207" mass="23928">MATFKNHEEILEAAFRDPQNTAINLEPSNVNKVIKSGAYDADPNIHYTKTQLWDMEYNKAYNPEKYLRHILRPGSVRIFNVQKDGPRETFVRVSDQGTWVDPSKYSTVIEQVLIDNERQRAFFIGVPEVDDPEGKKIVTGDQVLFHVEHSAAGTEDEPLNIWRIVHLDKDEDGKIKEAFAKMSAAPYLREFNEVYIREDLGKKLHRI</sequence>
<dbReference type="OrthoDB" id="5395715at2759"/>